<feature type="compositionally biased region" description="Basic and acidic residues" evidence="5">
    <location>
        <begin position="357"/>
        <end position="371"/>
    </location>
</feature>
<evidence type="ECO:0000256" key="3">
    <source>
        <dbReference type="ARBA" id="ARBA00022989"/>
    </source>
</evidence>
<evidence type="ECO:0000256" key="6">
    <source>
        <dbReference type="SAM" id="Phobius"/>
    </source>
</evidence>
<feature type="transmembrane region" description="Helical" evidence="6">
    <location>
        <begin position="94"/>
        <end position="112"/>
    </location>
</feature>
<dbReference type="PANTHER" id="PTHR23423">
    <property type="entry name" value="ORGANIC SOLUTE TRANSPORTER-RELATED"/>
    <property type="match status" value="1"/>
</dbReference>
<comment type="caution">
    <text evidence="7">The sequence shown here is derived from an EMBL/GenBank/DDBJ whole genome shotgun (WGS) entry which is preliminary data.</text>
</comment>
<dbReference type="Proteomes" id="UP000310066">
    <property type="component" value="Unassembled WGS sequence"/>
</dbReference>
<keyword evidence="2 6" id="KW-0812">Transmembrane</keyword>
<sequence length="455" mass="50722">MGLNTTCPVPAGAQDYGVRGTAWIPLVWSAAACSITTIAIALSLVVLHLRRYRAPREQRQIIRIVFCVIVYAVIAFFEVASYEVAQYIDPLGDLYEAFGLCALYLLFLQYAAPSGTFANDDILSAARAAEETTVSFDWVRVGYIFVFQYPITEIFCVILIESTEATGTYCSYSLYPYFGHIWVEIIQSLGIGACVIAILVFRGNMKQRMKVRRGLAKLVCFKIIVFIRFAQAWVFSLLLQYNVIKTSPTFSYNDILWGIPGLATCAEMVLFSLGFWYAFSSTEYGSNAKPRDSPLPLGKALLDVINPMDLISSIARIFPLWGEIHRSGDWAQWRAAIPINRQIRKYRNKKRAGGNVRYEEVRGEGTEELKMPKQSHSRSGSDAFDVEDTPTMGMGGQTLYQPPSGSPPDDASSSLMPEGSLRASSQGQWNGRRYDRSPSPPRGRNPEGMAGYEVV</sequence>
<feature type="transmembrane region" description="Helical" evidence="6">
    <location>
        <begin position="61"/>
        <end position="82"/>
    </location>
</feature>
<dbReference type="STRING" id="329885.A0A4V5N7S4"/>
<evidence type="ECO:0000313" key="7">
    <source>
        <dbReference type="EMBL" id="TKA40799.1"/>
    </source>
</evidence>
<reference evidence="7 8" key="1">
    <citation type="submission" date="2017-03" db="EMBL/GenBank/DDBJ databases">
        <title>Genomes of endolithic fungi from Antarctica.</title>
        <authorList>
            <person name="Coleine C."/>
            <person name="Masonjones S."/>
            <person name="Stajich J.E."/>
        </authorList>
    </citation>
    <scope>NUCLEOTIDE SEQUENCE [LARGE SCALE GENOMIC DNA]</scope>
    <source>
        <strain evidence="7 8">CCFEE 5311</strain>
    </source>
</reference>
<comment type="subcellular location">
    <subcellularLocation>
        <location evidence="1">Membrane</location>
        <topology evidence="1">Multi-pass membrane protein</topology>
    </subcellularLocation>
</comment>
<keyword evidence="4 6" id="KW-0472">Membrane</keyword>
<dbReference type="AlphaFoldDB" id="A0A4V5N7S4"/>
<dbReference type="SMART" id="SM01417">
    <property type="entry name" value="Solute_trans_a"/>
    <property type="match status" value="1"/>
</dbReference>
<organism evidence="7 8">
    <name type="scientific">Friedmanniomyces endolithicus</name>
    <dbReference type="NCBI Taxonomy" id="329885"/>
    <lineage>
        <taxon>Eukaryota</taxon>
        <taxon>Fungi</taxon>
        <taxon>Dikarya</taxon>
        <taxon>Ascomycota</taxon>
        <taxon>Pezizomycotina</taxon>
        <taxon>Dothideomycetes</taxon>
        <taxon>Dothideomycetidae</taxon>
        <taxon>Mycosphaerellales</taxon>
        <taxon>Teratosphaeriaceae</taxon>
        <taxon>Friedmanniomyces</taxon>
    </lineage>
</organism>
<feature type="transmembrane region" description="Helical" evidence="6">
    <location>
        <begin position="141"/>
        <end position="160"/>
    </location>
</feature>
<evidence type="ECO:0000256" key="5">
    <source>
        <dbReference type="SAM" id="MobiDB-lite"/>
    </source>
</evidence>
<feature type="transmembrane region" description="Helical" evidence="6">
    <location>
        <begin position="26"/>
        <end position="49"/>
    </location>
</feature>
<evidence type="ECO:0000256" key="2">
    <source>
        <dbReference type="ARBA" id="ARBA00022692"/>
    </source>
</evidence>
<feature type="transmembrane region" description="Helical" evidence="6">
    <location>
        <begin position="255"/>
        <end position="279"/>
    </location>
</feature>
<dbReference type="InterPro" id="IPR005178">
    <property type="entry name" value="Ostalpha/TMEM184C"/>
</dbReference>
<protein>
    <submittedName>
        <fullName evidence="7">Uncharacterized protein</fullName>
    </submittedName>
</protein>
<proteinExistence type="predicted"/>
<dbReference type="OrthoDB" id="5348404at2759"/>
<evidence type="ECO:0000256" key="4">
    <source>
        <dbReference type="ARBA" id="ARBA00023136"/>
    </source>
</evidence>
<name>A0A4V5N7S4_9PEZI</name>
<evidence type="ECO:0000313" key="8">
    <source>
        <dbReference type="Proteomes" id="UP000310066"/>
    </source>
</evidence>
<dbReference type="EMBL" id="NAJP01000031">
    <property type="protein sequence ID" value="TKA40799.1"/>
    <property type="molecule type" value="Genomic_DNA"/>
</dbReference>
<accession>A0A4V5N7S4</accession>
<evidence type="ECO:0000256" key="1">
    <source>
        <dbReference type="ARBA" id="ARBA00004141"/>
    </source>
</evidence>
<feature type="transmembrane region" description="Helical" evidence="6">
    <location>
        <begin position="180"/>
        <end position="202"/>
    </location>
</feature>
<dbReference type="Pfam" id="PF03619">
    <property type="entry name" value="Solute_trans_a"/>
    <property type="match status" value="1"/>
</dbReference>
<keyword evidence="3 6" id="KW-1133">Transmembrane helix</keyword>
<feature type="transmembrane region" description="Helical" evidence="6">
    <location>
        <begin position="214"/>
        <end position="235"/>
    </location>
</feature>
<feature type="region of interest" description="Disordered" evidence="5">
    <location>
        <begin position="357"/>
        <end position="455"/>
    </location>
</feature>
<gene>
    <name evidence="7" type="ORF">B0A54_08069</name>
</gene>
<dbReference type="GO" id="GO:0016020">
    <property type="term" value="C:membrane"/>
    <property type="evidence" value="ECO:0007669"/>
    <property type="project" value="UniProtKB-SubCell"/>
</dbReference>